<dbReference type="PROSITE" id="PS51257">
    <property type="entry name" value="PROKAR_LIPOPROTEIN"/>
    <property type="match status" value="1"/>
</dbReference>
<keyword evidence="3 6" id="KW-0812">Transmembrane</keyword>
<feature type="transmembrane region" description="Helical" evidence="6">
    <location>
        <begin position="325"/>
        <end position="351"/>
    </location>
</feature>
<evidence type="ECO:0000313" key="10">
    <source>
        <dbReference type="Proteomes" id="UP000505355"/>
    </source>
</evidence>
<dbReference type="Pfam" id="PF02687">
    <property type="entry name" value="FtsX"/>
    <property type="match status" value="2"/>
</dbReference>
<dbReference type="KEGG" id="mmab:HQ865_08815"/>
<evidence type="ECO:0000256" key="3">
    <source>
        <dbReference type="ARBA" id="ARBA00022692"/>
    </source>
</evidence>
<evidence type="ECO:0000256" key="4">
    <source>
        <dbReference type="ARBA" id="ARBA00022989"/>
    </source>
</evidence>
<gene>
    <name evidence="9" type="ORF">HQ865_08815</name>
</gene>
<dbReference type="PANTHER" id="PTHR30572">
    <property type="entry name" value="MEMBRANE COMPONENT OF TRANSPORTER-RELATED"/>
    <property type="match status" value="1"/>
</dbReference>
<keyword evidence="10" id="KW-1185">Reference proteome</keyword>
<feature type="domain" description="ABC3 transporter permease C-terminal" evidence="7">
    <location>
        <begin position="285"/>
        <end position="398"/>
    </location>
</feature>
<evidence type="ECO:0000256" key="2">
    <source>
        <dbReference type="ARBA" id="ARBA00022475"/>
    </source>
</evidence>
<dbReference type="EMBL" id="CP054139">
    <property type="protein sequence ID" value="QKJ29851.1"/>
    <property type="molecule type" value="Genomic_DNA"/>
</dbReference>
<dbReference type="AlphaFoldDB" id="A0A7D4Q783"/>
<evidence type="ECO:0000256" key="6">
    <source>
        <dbReference type="SAM" id="Phobius"/>
    </source>
</evidence>
<dbReference type="InterPro" id="IPR003838">
    <property type="entry name" value="ABC3_permease_C"/>
</dbReference>
<dbReference type="Pfam" id="PF12704">
    <property type="entry name" value="MacB_PCD"/>
    <property type="match status" value="2"/>
</dbReference>
<dbReference type="Proteomes" id="UP000505355">
    <property type="component" value="Chromosome"/>
</dbReference>
<protein>
    <submittedName>
        <fullName evidence="9">ABC transporter permease</fullName>
    </submittedName>
</protein>
<keyword evidence="5 6" id="KW-0472">Membrane</keyword>
<accession>A0A7D4Q783</accession>
<dbReference type="PANTHER" id="PTHR30572:SF18">
    <property type="entry name" value="ABC-TYPE MACROLIDE FAMILY EXPORT SYSTEM PERMEASE COMPONENT 2"/>
    <property type="match status" value="1"/>
</dbReference>
<feature type="transmembrane region" description="Helical" evidence="6">
    <location>
        <begin position="750"/>
        <end position="775"/>
    </location>
</feature>
<feature type="domain" description="MacB-like periplasmic core" evidence="8">
    <location>
        <begin position="429"/>
        <end position="623"/>
    </location>
</feature>
<feature type="domain" description="ABC3 transporter permease C-terminal" evidence="7">
    <location>
        <begin position="669"/>
        <end position="778"/>
    </location>
</feature>
<feature type="transmembrane region" description="Helical" evidence="6">
    <location>
        <begin position="417"/>
        <end position="438"/>
    </location>
</feature>
<feature type="transmembrane region" description="Helical" evidence="6">
    <location>
        <begin position="371"/>
        <end position="396"/>
    </location>
</feature>
<comment type="subcellular location">
    <subcellularLocation>
        <location evidence="1">Cell membrane</location>
        <topology evidence="1">Multi-pass membrane protein</topology>
    </subcellularLocation>
</comment>
<dbReference type="InterPro" id="IPR050250">
    <property type="entry name" value="Macrolide_Exporter_MacB"/>
</dbReference>
<feature type="transmembrane region" description="Helical" evidence="6">
    <location>
        <begin position="21"/>
        <end position="43"/>
    </location>
</feature>
<keyword evidence="4 6" id="KW-1133">Transmembrane helix</keyword>
<dbReference type="GO" id="GO:0005886">
    <property type="term" value="C:plasma membrane"/>
    <property type="evidence" value="ECO:0007669"/>
    <property type="project" value="UniProtKB-SubCell"/>
</dbReference>
<reference evidence="9 10" key="1">
    <citation type="submission" date="2020-05" db="EMBL/GenBank/DDBJ databases">
        <title>Mucilaginibacter mali sp. nov.</title>
        <authorList>
            <person name="Kim H.S."/>
            <person name="Lee K.C."/>
            <person name="Suh M.K."/>
            <person name="Kim J.-S."/>
            <person name="Han K.-I."/>
            <person name="Eom M.K."/>
            <person name="Shin Y.K."/>
            <person name="Lee J.-S."/>
        </authorList>
    </citation>
    <scope>NUCLEOTIDE SEQUENCE [LARGE SCALE GENOMIC DNA]</scope>
    <source>
        <strain evidence="9 10">G2-14</strain>
    </source>
</reference>
<evidence type="ECO:0000313" key="9">
    <source>
        <dbReference type="EMBL" id="QKJ29851.1"/>
    </source>
</evidence>
<feature type="domain" description="MacB-like periplasmic core" evidence="8">
    <location>
        <begin position="20"/>
        <end position="235"/>
    </location>
</feature>
<feature type="transmembrane region" description="Helical" evidence="6">
    <location>
        <begin position="285"/>
        <end position="304"/>
    </location>
</feature>
<proteinExistence type="predicted"/>
<evidence type="ECO:0000259" key="8">
    <source>
        <dbReference type="Pfam" id="PF12704"/>
    </source>
</evidence>
<feature type="transmembrane region" description="Helical" evidence="6">
    <location>
        <begin position="669"/>
        <end position="690"/>
    </location>
</feature>
<evidence type="ECO:0000259" key="7">
    <source>
        <dbReference type="Pfam" id="PF02687"/>
    </source>
</evidence>
<sequence>MIKNYIKIAWRNIKRHKGFSLINAGGLSLGMASCLLLLLYVGYHFNFDKQFDNLDRIYIVENNQPGEDKIYTFSATPAPMANAIKTQAPGVEAVSRLCSYTAGGLISYKDNGLKKSGVFVDASYFSIFNYKFLQGDAAKALAQPNSIVITQDLAIALFGKEEALNKVIRRNDKTPLTVTGVIENPAPNTTFQFDYLLPWAVFENEVSWAKTSGWGSNFCRTFVKLKDAADFKPADGVVRKLIAQNNTGDKAVAMLFPYGDIHLHNTFENGKSVGGMISQLHIFEILAFCILLIACVNFMNLSTARSEERAREVGIRKAIGSGRNMLIWQFISESVLLCIFSMVVAVIILAAVIPSFNNLLNIKLSLPYQQWYFWAGLLSLALVTGLISGSYPAFYLSSFKPIKVLKGTFKAGANGLPVRKVLVVVQFVFAVFLISSTICIYRQIKFIQDKSIGYDKNNLVQIKAEGSLANKSEVLINQLKSEGIITHATTLQQDITTNGNNTWDLDWPGKQPNNRILFDAFFTGYDLVHTAGLTLVAGREFSTEYPSDTAGTTMMINETAAKAMNLAHPVGSIIKYGNRPVTIVGVYKDFVWGSPYQKTAPMFSQCIGSNASVIAMRLNNNNSISHNIEAIEKQMKLINPAYPPVVKFVDADFEAKFQNEKLLGTLANLFGGLAIVISCLGLFGLAAYAAEQRTKEIGVRKVLGASVSSLVALLSKDFLKLVGIAIALAVPLSIWSLNKWLQNYEYHIGISWWILAMAGMITIMIALITVSFQAIKAALSNPVKSLRSE</sequence>
<organism evidence="9 10">
    <name type="scientific">Mucilaginibacter mali</name>
    <dbReference type="NCBI Taxonomy" id="2740462"/>
    <lineage>
        <taxon>Bacteria</taxon>
        <taxon>Pseudomonadati</taxon>
        <taxon>Bacteroidota</taxon>
        <taxon>Sphingobacteriia</taxon>
        <taxon>Sphingobacteriales</taxon>
        <taxon>Sphingobacteriaceae</taxon>
        <taxon>Mucilaginibacter</taxon>
    </lineage>
</organism>
<evidence type="ECO:0000256" key="1">
    <source>
        <dbReference type="ARBA" id="ARBA00004651"/>
    </source>
</evidence>
<evidence type="ECO:0000256" key="5">
    <source>
        <dbReference type="ARBA" id="ARBA00023136"/>
    </source>
</evidence>
<keyword evidence="2" id="KW-1003">Cell membrane</keyword>
<feature type="transmembrane region" description="Helical" evidence="6">
    <location>
        <begin position="718"/>
        <end position="738"/>
    </location>
</feature>
<dbReference type="RefSeq" id="WP_173414542.1">
    <property type="nucleotide sequence ID" value="NZ_CP054139.1"/>
</dbReference>
<dbReference type="InterPro" id="IPR025857">
    <property type="entry name" value="MacB_PCD"/>
</dbReference>
<name>A0A7D4Q783_9SPHI</name>
<dbReference type="GO" id="GO:0022857">
    <property type="term" value="F:transmembrane transporter activity"/>
    <property type="evidence" value="ECO:0007669"/>
    <property type="project" value="TreeGrafter"/>
</dbReference>